<name>A0AC34Q9R7_9BILA</name>
<evidence type="ECO:0000313" key="1">
    <source>
        <dbReference type="Proteomes" id="UP000887576"/>
    </source>
</evidence>
<dbReference type="WBParaSite" id="JU765_v2.g14229.t1">
    <property type="protein sequence ID" value="JU765_v2.g14229.t1"/>
    <property type="gene ID" value="JU765_v2.g14229"/>
</dbReference>
<evidence type="ECO:0000313" key="2">
    <source>
        <dbReference type="WBParaSite" id="JU765_v2.g14229.t1"/>
    </source>
</evidence>
<sequence>MSPTEKDNKNDDYSKEIAVAKVFIESKRYFVDVKENEKGRFMKITQVTDYDKERVHLVLPMAAAQELAKTLKIMQEKVSAKDYNEHTHSIYRGEFVGGYRQFFADLRQSKAGLYAAVGQVRVDRPLLRIPASGFNTLSNKLQDLVNEHGPGFMEPAEKLPESIKVFGSHNSYYLDCCRSERGFYIKLSEIRGANRNSIGIPADMIDNMIDSLREMKERIPQ</sequence>
<organism evidence="1 2">
    <name type="scientific">Panagrolaimus sp. JU765</name>
    <dbReference type="NCBI Taxonomy" id="591449"/>
    <lineage>
        <taxon>Eukaryota</taxon>
        <taxon>Metazoa</taxon>
        <taxon>Ecdysozoa</taxon>
        <taxon>Nematoda</taxon>
        <taxon>Chromadorea</taxon>
        <taxon>Rhabditida</taxon>
        <taxon>Tylenchina</taxon>
        <taxon>Panagrolaimomorpha</taxon>
        <taxon>Panagrolaimoidea</taxon>
        <taxon>Panagrolaimidae</taxon>
        <taxon>Panagrolaimus</taxon>
    </lineage>
</organism>
<proteinExistence type="predicted"/>
<accession>A0AC34Q9R7</accession>
<reference evidence="2" key="1">
    <citation type="submission" date="2022-11" db="UniProtKB">
        <authorList>
            <consortium name="WormBaseParasite"/>
        </authorList>
    </citation>
    <scope>IDENTIFICATION</scope>
</reference>
<protein>
    <submittedName>
        <fullName evidence="2">Pur-alpha</fullName>
    </submittedName>
</protein>
<dbReference type="Proteomes" id="UP000887576">
    <property type="component" value="Unplaced"/>
</dbReference>